<name>A0A375AFW0_9GAMM</name>
<protein>
    <submittedName>
        <fullName evidence="1">Uncharacterized protein</fullName>
    </submittedName>
</protein>
<dbReference type="Proteomes" id="UP000294820">
    <property type="component" value="Chromosome 1"/>
</dbReference>
<dbReference type="KEGG" id="daq:DAQ1742_03974"/>
<evidence type="ECO:0000313" key="2">
    <source>
        <dbReference type="Proteomes" id="UP000294820"/>
    </source>
</evidence>
<keyword evidence="2" id="KW-1185">Reference proteome</keyword>
<reference evidence="1 2" key="1">
    <citation type="submission" date="2016-09" db="EMBL/GenBank/DDBJ databases">
        <authorList>
            <person name="Reverchon S."/>
            <person name="Nasser W."/>
            <person name="Leonard S."/>
            <person name="Brochier C."/>
            <person name="Duprey A."/>
        </authorList>
    </citation>
    <scope>NUCLEOTIDE SEQUENCE [LARGE SCALE GENOMIC DNA]</scope>
    <source>
        <strain evidence="1 2">174/2</strain>
    </source>
</reference>
<proteinExistence type="predicted"/>
<dbReference type="EMBL" id="LT615367">
    <property type="protein sequence ID" value="SLM64751.1"/>
    <property type="molecule type" value="Genomic_DNA"/>
</dbReference>
<gene>
    <name evidence="1" type="ORF">DAQ1742_03974</name>
</gene>
<sequence>MWGALYEKRLAVQPLKHKTPCVRLQKRQCEEKNCDMAASQHGIFD</sequence>
<dbReference type="AlphaFoldDB" id="A0A375AFW0"/>
<accession>A0A375AFW0</accession>
<evidence type="ECO:0000313" key="1">
    <source>
        <dbReference type="EMBL" id="SLM64751.1"/>
    </source>
</evidence>
<organism evidence="1 2">
    <name type="scientific">Dickeya aquatica</name>
    <dbReference type="NCBI Taxonomy" id="1401087"/>
    <lineage>
        <taxon>Bacteria</taxon>
        <taxon>Pseudomonadati</taxon>
        <taxon>Pseudomonadota</taxon>
        <taxon>Gammaproteobacteria</taxon>
        <taxon>Enterobacterales</taxon>
        <taxon>Pectobacteriaceae</taxon>
        <taxon>Dickeya</taxon>
    </lineage>
</organism>